<keyword evidence="1" id="KW-0812">Transmembrane</keyword>
<name>A0A2P5BN52_TREOI</name>
<evidence type="ECO:0000256" key="1">
    <source>
        <dbReference type="SAM" id="Phobius"/>
    </source>
</evidence>
<accession>A0A2P5BN52</accession>
<evidence type="ECO:0000313" key="2">
    <source>
        <dbReference type="EMBL" id="PON50219.1"/>
    </source>
</evidence>
<keyword evidence="3" id="KW-1185">Reference proteome</keyword>
<keyword evidence="1" id="KW-0472">Membrane</keyword>
<dbReference type="AlphaFoldDB" id="A0A2P5BN52"/>
<proteinExistence type="predicted"/>
<dbReference type="EMBL" id="JXTC01000489">
    <property type="protein sequence ID" value="PON50219.1"/>
    <property type="molecule type" value="Genomic_DNA"/>
</dbReference>
<evidence type="ECO:0000313" key="3">
    <source>
        <dbReference type="Proteomes" id="UP000237000"/>
    </source>
</evidence>
<reference evidence="3" key="1">
    <citation type="submission" date="2016-06" db="EMBL/GenBank/DDBJ databases">
        <title>Parallel loss of symbiosis genes in relatives of nitrogen-fixing non-legume Parasponia.</title>
        <authorList>
            <person name="Van Velzen R."/>
            <person name="Holmer R."/>
            <person name="Bu F."/>
            <person name="Rutten L."/>
            <person name="Van Zeijl A."/>
            <person name="Liu W."/>
            <person name="Santuari L."/>
            <person name="Cao Q."/>
            <person name="Sharma T."/>
            <person name="Shen D."/>
            <person name="Roswanjaya Y."/>
            <person name="Wardhani T."/>
            <person name="Kalhor M.S."/>
            <person name="Jansen J."/>
            <person name="Van den Hoogen J."/>
            <person name="Gungor B."/>
            <person name="Hartog M."/>
            <person name="Hontelez J."/>
            <person name="Verver J."/>
            <person name="Yang W.-C."/>
            <person name="Schijlen E."/>
            <person name="Repin R."/>
            <person name="Schilthuizen M."/>
            <person name="Schranz E."/>
            <person name="Heidstra R."/>
            <person name="Miyata K."/>
            <person name="Fedorova E."/>
            <person name="Kohlen W."/>
            <person name="Bisseling T."/>
            <person name="Smit S."/>
            <person name="Geurts R."/>
        </authorList>
    </citation>
    <scope>NUCLEOTIDE SEQUENCE [LARGE SCALE GENOMIC DNA]</scope>
    <source>
        <strain evidence="3">cv. RG33-2</strain>
    </source>
</reference>
<feature type="transmembrane region" description="Helical" evidence="1">
    <location>
        <begin position="29"/>
        <end position="47"/>
    </location>
</feature>
<gene>
    <name evidence="2" type="ORF">TorRG33x02_315440</name>
</gene>
<comment type="caution">
    <text evidence="2">The sequence shown here is derived from an EMBL/GenBank/DDBJ whole genome shotgun (WGS) entry which is preliminary data.</text>
</comment>
<sequence>MDGSLSDGSFFKLGKLVDGPLRLRDREKLAICGFLLAFVAIGLRRAILCFPTGSSWPYSWALDLG</sequence>
<keyword evidence="1" id="KW-1133">Transmembrane helix</keyword>
<organism evidence="2 3">
    <name type="scientific">Trema orientale</name>
    <name type="common">Charcoal tree</name>
    <name type="synonym">Celtis orientalis</name>
    <dbReference type="NCBI Taxonomy" id="63057"/>
    <lineage>
        <taxon>Eukaryota</taxon>
        <taxon>Viridiplantae</taxon>
        <taxon>Streptophyta</taxon>
        <taxon>Embryophyta</taxon>
        <taxon>Tracheophyta</taxon>
        <taxon>Spermatophyta</taxon>
        <taxon>Magnoliopsida</taxon>
        <taxon>eudicotyledons</taxon>
        <taxon>Gunneridae</taxon>
        <taxon>Pentapetalae</taxon>
        <taxon>rosids</taxon>
        <taxon>fabids</taxon>
        <taxon>Rosales</taxon>
        <taxon>Cannabaceae</taxon>
        <taxon>Trema</taxon>
    </lineage>
</organism>
<dbReference type="Proteomes" id="UP000237000">
    <property type="component" value="Unassembled WGS sequence"/>
</dbReference>
<protein>
    <submittedName>
        <fullName evidence="2">Uncharacterized protein</fullName>
    </submittedName>
</protein>
<dbReference type="InParanoid" id="A0A2P5BN52"/>